<keyword evidence="2" id="KW-1185">Reference proteome</keyword>
<dbReference type="Gene3D" id="3.40.30.10">
    <property type="entry name" value="Glutaredoxin"/>
    <property type="match status" value="1"/>
</dbReference>
<accession>A0ABY9C820</accession>
<name>A0ABY9C820_VITVI</name>
<dbReference type="InterPro" id="IPR002023">
    <property type="entry name" value="NuoE-like"/>
</dbReference>
<evidence type="ECO:0000313" key="1">
    <source>
        <dbReference type="EMBL" id="WJZ90952.1"/>
    </source>
</evidence>
<dbReference type="EMBL" id="CP126654">
    <property type="protein sequence ID" value="WJZ90952.1"/>
    <property type="molecule type" value="Genomic_DNA"/>
</dbReference>
<dbReference type="SMART" id="SM00753">
    <property type="entry name" value="PAM"/>
    <property type="match status" value="1"/>
</dbReference>
<gene>
    <name evidence="1" type="ORF">VitviT2T_010067</name>
</gene>
<dbReference type="Pfam" id="PF01257">
    <property type="entry name" value="2Fe-2S_thioredx"/>
    <property type="match status" value="1"/>
</dbReference>
<dbReference type="PANTHER" id="PTHR10678">
    <property type="entry name" value="26S PROTEASOME NON-ATPASE REGULATORY SUBUNIT 11/COP9 SIGNALOSOME COMPLEX SUBUNIT 2"/>
    <property type="match status" value="1"/>
</dbReference>
<dbReference type="InterPro" id="IPR036249">
    <property type="entry name" value="Thioredoxin-like_sf"/>
</dbReference>
<reference evidence="1 2" key="1">
    <citation type="journal article" date="2023" name="Hortic Res">
        <title>The complete reference genome for grapevine (Vitis vinifera L.) genetics and breeding.</title>
        <authorList>
            <person name="Shi X."/>
            <person name="Cao S."/>
            <person name="Wang X."/>
            <person name="Huang S."/>
            <person name="Wang Y."/>
            <person name="Liu Z."/>
            <person name="Liu W."/>
            <person name="Leng X."/>
            <person name="Peng Y."/>
            <person name="Wang N."/>
            <person name="Wang Y."/>
            <person name="Ma Z."/>
            <person name="Xu X."/>
            <person name="Zhang F."/>
            <person name="Xue H."/>
            <person name="Zhong H."/>
            <person name="Wang Y."/>
            <person name="Zhang K."/>
            <person name="Velt A."/>
            <person name="Avia K."/>
            <person name="Holtgrawe D."/>
            <person name="Grimplet J."/>
            <person name="Matus J.T."/>
            <person name="Ware D."/>
            <person name="Wu X."/>
            <person name="Wang H."/>
            <person name="Liu C."/>
            <person name="Fang Y."/>
            <person name="Rustenholz C."/>
            <person name="Cheng Z."/>
            <person name="Xiao H."/>
            <person name="Zhou Y."/>
        </authorList>
    </citation>
    <scope>NUCLEOTIDE SEQUENCE [LARGE SCALE GENOMIC DNA]</scope>
    <source>
        <strain evidence="2">cv. Pinot noir / PN40024</strain>
        <tissue evidence="1">Leaf</tissue>
    </source>
</reference>
<dbReference type="Proteomes" id="UP001227230">
    <property type="component" value="Chromosome 7"/>
</dbReference>
<sequence length="188" mass="21225">MIRVKRNEVTKDGLFSVGEMECMGCCVNAPMITVADYSIGSEGYIYNYYEKLTPKRVVEIEEAADHGATVLRQAFVKKGTIDLQSGIRHAEEKDYKIVHSCFFEAFEVFNALEEPRAVFSLKYMLLSKIMVSQTDDVAGIISPKAGLQYVESELDVMKVIALRGYKAQLEEDPIVHRHLSSLYDALQE</sequence>
<dbReference type="Gene3D" id="1.25.40.570">
    <property type="match status" value="1"/>
</dbReference>
<dbReference type="SUPFAM" id="SSF52833">
    <property type="entry name" value="Thioredoxin-like"/>
    <property type="match status" value="1"/>
</dbReference>
<evidence type="ECO:0000313" key="2">
    <source>
        <dbReference type="Proteomes" id="UP001227230"/>
    </source>
</evidence>
<dbReference type="CDD" id="cd03064">
    <property type="entry name" value="TRX_Fd_NuoE"/>
    <property type="match status" value="1"/>
</dbReference>
<dbReference type="InterPro" id="IPR050871">
    <property type="entry name" value="26S_Proteasome/COP9_Components"/>
</dbReference>
<organism evidence="1 2">
    <name type="scientific">Vitis vinifera</name>
    <name type="common">Grape</name>
    <dbReference type="NCBI Taxonomy" id="29760"/>
    <lineage>
        <taxon>Eukaryota</taxon>
        <taxon>Viridiplantae</taxon>
        <taxon>Streptophyta</taxon>
        <taxon>Embryophyta</taxon>
        <taxon>Tracheophyta</taxon>
        <taxon>Spermatophyta</taxon>
        <taxon>Magnoliopsida</taxon>
        <taxon>eudicotyledons</taxon>
        <taxon>Gunneridae</taxon>
        <taxon>Pentapetalae</taxon>
        <taxon>rosids</taxon>
        <taxon>Vitales</taxon>
        <taxon>Vitaceae</taxon>
        <taxon>Viteae</taxon>
        <taxon>Vitis</taxon>
    </lineage>
</organism>
<evidence type="ECO:0008006" key="3">
    <source>
        <dbReference type="Google" id="ProtNLM"/>
    </source>
</evidence>
<dbReference type="InterPro" id="IPR042128">
    <property type="entry name" value="NuoE_dom"/>
</dbReference>
<protein>
    <recommendedName>
        <fullName evidence="3">NADH dehydrogenase [ubiquinone] flavoprotein 2, mitochondrial</fullName>
    </recommendedName>
</protein>
<proteinExistence type="predicted"/>
<dbReference type="PROSITE" id="PS01099">
    <property type="entry name" value="COMPLEX1_24K"/>
    <property type="match status" value="1"/>
</dbReference>